<dbReference type="SMART" id="SM00256">
    <property type="entry name" value="FBOX"/>
    <property type="match status" value="1"/>
</dbReference>
<dbReference type="SUPFAM" id="SSF81383">
    <property type="entry name" value="F-box domain"/>
    <property type="match status" value="1"/>
</dbReference>
<dbReference type="Gene3D" id="1.20.1280.50">
    <property type="match status" value="1"/>
</dbReference>
<evidence type="ECO:0000259" key="1">
    <source>
        <dbReference type="PROSITE" id="PS50181"/>
    </source>
</evidence>
<organism evidence="2 3">
    <name type="scientific">Microthlaspi erraticum</name>
    <dbReference type="NCBI Taxonomy" id="1685480"/>
    <lineage>
        <taxon>Eukaryota</taxon>
        <taxon>Viridiplantae</taxon>
        <taxon>Streptophyta</taxon>
        <taxon>Embryophyta</taxon>
        <taxon>Tracheophyta</taxon>
        <taxon>Spermatophyta</taxon>
        <taxon>Magnoliopsida</taxon>
        <taxon>eudicotyledons</taxon>
        <taxon>Gunneridae</taxon>
        <taxon>Pentapetalae</taxon>
        <taxon>rosids</taxon>
        <taxon>malvids</taxon>
        <taxon>Brassicales</taxon>
        <taxon>Brassicaceae</taxon>
        <taxon>Coluteocarpeae</taxon>
        <taxon>Microthlaspi</taxon>
    </lineage>
</organism>
<feature type="domain" description="F-box" evidence="1">
    <location>
        <begin position="6"/>
        <end position="52"/>
    </location>
</feature>
<comment type="caution">
    <text evidence="2">The sequence shown here is derived from an EMBL/GenBank/DDBJ whole genome shotgun (WGS) entry which is preliminary data.</text>
</comment>
<dbReference type="EMBL" id="CACVBM020001285">
    <property type="protein sequence ID" value="CAA7043792.1"/>
    <property type="molecule type" value="Genomic_DNA"/>
</dbReference>
<dbReference type="InterPro" id="IPR036047">
    <property type="entry name" value="F-box-like_dom_sf"/>
</dbReference>
<dbReference type="Pfam" id="PF00646">
    <property type="entry name" value="F-box"/>
    <property type="match status" value="1"/>
</dbReference>
<reference evidence="2" key="1">
    <citation type="submission" date="2020-01" db="EMBL/GenBank/DDBJ databases">
        <authorList>
            <person name="Mishra B."/>
        </authorList>
    </citation>
    <scope>NUCLEOTIDE SEQUENCE [LARGE SCALE GENOMIC DNA]</scope>
</reference>
<dbReference type="PANTHER" id="PTHR32278:SF143">
    <property type="entry name" value="F-BOX PROTEIN PP2-B1"/>
    <property type="match status" value="1"/>
</dbReference>
<dbReference type="AlphaFoldDB" id="A0A6D2JQ63"/>
<dbReference type="FunFam" id="1.20.1280.50:FF:000112">
    <property type="entry name" value="F-box protein PP2-B1"/>
    <property type="match status" value="1"/>
</dbReference>
<name>A0A6D2JQ63_9BRAS</name>
<protein>
    <recommendedName>
        <fullName evidence="1">F-box domain-containing protein</fullName>
    </recommendedName>
</protein>
<dbReference type="InterPro" id="IPR001810">
    <property type="entry name" value="F-box_dom"/>
</dbReference>
<dbReference type="PANTHER" id="PTHR32278">
    <property type="entry name" value="F-BOX DOMAIN-CONTAINING PROTEIN"/>
    <property type="match status" value="1"/>
</dbReference>
<dbReference type="InterPro" id="IPR025886">
    <property type="entry name" value="PP2-like"/>
</dbReference>
<dbReference type="CDD" id="cd22162">
    <property type="entry name" value="F-box_AtSKIP3-like"/>
    <property type="match status" value="1"/>
</dbReference>
<dbReference type="PROSITE" id="PS50181">
    <property type="entry name" value="FBOX"/>
    <property type="match status" value="1"/>
</dbReference>
<accession>A0A6D2JQ63</accession>
<proteinExistence type="predicted"/>
<sequence length="148" mass="16667">MVSEPFSPFDALPEECISNIISFTSPRDACVVASLSKTFGSAVDSDKVWEKFLPPDYHSLIHPPSRIFSSKKELYFSLCNDSLLIEDGQKSLWLDKASGKRCIMLAASKDEISWGNSPGFWEWISIPESRFEKVPELLTIHVHSRSTV</sequence>
<gene>
    <name evidence="2" type="ORF">MERR_LOCUS31027</name>
</gene>
<dbReference type="Proteomes" id="UP000467841">
    <property type="component" value="Unassembled WGS sequence"/>
</dbReference>
<dbReference type="OrthoDB" id="1111995at2759"/>
<keyword evidence="3" id="KW-1185">Reference proteome</keyword>
<evidence type="ECO:0000313" key="2">
    <source>
        <dbReference type="EMBL" id="CAA7043792.1"/>
    </source>
</evidence>
<evidence type="ECO:0000313" key="3">
    <source>
        <dbReference type="Proteomes" id="UP000467841"/>
    </source>
</evidence>
<dbReference type="Pfam" id="PF14299">
    <property type="entry name" value="PP2"/>
    <property type="match status" value="1"/>
</dbReference>